<evidence type="ECO:0000256" key="4">
    <source>
        <dbReference type="ARBA" id="ARBA00022989"/>
    </source>
</evidence>
<gene>
    <name evidence="9" type="ORF">BGZ80_002916</name>
</gene>
<feature type="transmembrane region" description="Helical" evidence="7">
    <location>
        <begin position="286"/>
        <end position="304"/>
    </location>
</feature>
<dbReference type="PANTHER" id="PTHR22950:SF349">
    <property type="entry name" value="AMINO ACID TRANSPORTER TRANSMEMBRANE DOMAIN-CONTAINING PROTEIN"/>
    <property type="match status" value="1"/>
</dbReference>
<keyword evidence="4 7" id="KW-1133">Transmembrane helix</keyword>
<feature type="region of interest" description="Disordered" evidence="6">
    <location>
        <begin position="64"/>
        <end position="96"/>
    </location>
</feature>
<feature type="transmembrane region" description="Helical" evidence="7">
    <location>
        <begin position="220"/>
        <end position="239"/>
    </location>
</feature>
<feature type="transmembrane region" description="Helical" evidence="7">
    <location>
        <begin position="367"/>
        <end position="396"/>
    </location>
</feature>
<evidence type="ECO:0000313" key="10">
    <source>
        <dbReference type="Proteomes" id="UP000703661"/>
    </source>
</evidence>
<feature type="transmembrane region" description="Helical" evidence="7">
    <location>
        <begin position="474"/>
        <end position="493"/>
    </location>
</feature>
<keyword evidence="3 7" id="KW-0812">Transmembrane</keyword>
<feature type="compositionally biased region" description="Polar residues" evidence="6">
    <location>
        <begin position="10"/>
        <end position="20"/>
    </location>
</feature>
<comment type="caution">
    <text evidence="9">The sequence shown here is derived from an EMBL/GenBank/DDBJ whole genome shotgun (WGS) entry which is preliminary data.</text>
</comment>
<evidence type="ECO:0000256" key="3">
    <source>
        <dbReference type="ARBA" id="ARBA00022692"/>
    </source>
</evidence>
<feature type="transmembrane region" description="Helical" evidence="7">
    <location>
        <begin position="325"/>
        <end position="347"/>
    </location>
</feature>
<organism evidence="9 10">
    <name type="scientific">Entomortierella chlamydospora</name>
    <dbReference type="NCBI Taxonomy" id="101097"/>
    <lineage>
        <taxon>Eukaryota</taxon>
        <taxon>Fungi</taxon>
        <taxon>Fungi incertae sedis</taxon>
        <taxon>Mucoromycota</taxon>
        <taxon>Mortierellomycotina</taxon>
        <taxon>Mortierellomycetes</taxon>
        <taxon>Mortierellales</taxon>
        <taxon>Mortierellaceae</taxon>
        <taxon>Entomortierella</taxon>
    </lineage>
</organism>
<comment type="similarity">
    <text evidence="2">Belongs to the amino acid/polyamine transporter 2 family.</text>
</comment>
<keyword evidence="5 7" id="KW-0472">Membrane</keyword>
<accession>A0A9P6SWZ7</accession>
<dbReference type="Gene3D" id="1.20.1740.10">
    <property type="entry name" value="Amino acid/polyamine transporter I"/>
    <property type="match status" value="1"/>
</dbReference>
<proteinExistence type="inferred from homology"/>
<evidence type="ECO:0000256" key="2">
    <source>
        <dbReference type="ARBA" id="ARBA00008066"/>
    </source>
</evidence>
<dbReference type="Pfam" id="PF01490">
    <property type="entry name" value="Aa_trans"/>
    <property type="match status" value="1"/>
</dbReference>
<dbReference type="OrthoDB" id="40134at2759"/>
<comment type="subcellular location">
    <subcellularLocation>
        <location evidence="1">Membrane</location>
        <topology evidence="1">Multi-pass membrane protein</topology>
    </subcellularLocation>
</comment>
<feature type="transmembrane region" description="Helical" evidence="7">
    <location>
        <begin position="107"/>
        <end position="128"/>
    </location>
</feature>
<evidence type="ECO:0000256" key="1">
    <source>
        <dbReference type="ARBA" id="ARBA00004141"/>
    </source>
</evidence>
<feature type="transmembrane region" description="Helical" evidence="7">
    <location>
        <begin position="134"/>
        <end position="159"/>
    </location>
</feature>
<feature type="transmembrane region" description="Helical" evidence="7">
    <location>
        <begin position="246"/>
        <end position="266"/>
    </location>
</feature>
<keyword evidence="10" id="KW-1185">Reference proteome</keyword>
<feature type="region of interest" description="Disordered" evidence="6">
    <location>
        <begin position="1"/>
        <end position="22"/>
    </location>
</feature>
<protein>
    <recommendedName>
        <fullName evidence="8">Amino acid transporter transmembrane domain-containing protein</fullName>
    </recommendedName>
</protein>
<feature type="domain" description="Amino acid transporter transmembrane" evidence="8">
    <location>
        <begin position="105"/>
        <end position="496"/>
    </location>
</feature>
<sequence>MPPPMKTASPPGSSIHSVNSDKVGIENDGASYGFFGRLVEGFMSRLRAGPDDLVETMVTVGPVEVTEGRGNGNGEKGAQFDDGGESGGVHSEGMDLRGERPNGVSSFKAMASLVCVIAGTGTLGMPHAVSETGWLGIILIVLALFMSTTTGIMLIKCLYINSDHRRHSYEDIARESCGLVGYYLAIVTVAINLFGCAVLYVILASSLIQEMAQEYSHTTITLYIYVIICTGFVLLCLVSTKSMKEVAILSIIGASATIGVVIIVIGDSAHMRITHAVETLGVNHKVIHWANIPSSLATIAFAYSGNVVYPHVEHTMRYPKQWPKVVWSALTLCCFLYVSVAVAGYTVFGDTTKSPILGNIPEGAWSIISNTLMVIHVLLAAPIMLTSLSIMVESFITKKWPSFAEGSTLAQFAKRAIDRILIAVLTAFVAAVIPYFGDMMDLLGALTTCLLVFIFPILFYFMLGGMKGNRWWTLLWYLFILIVGIVAMIMGTIDSIKSLIDDFQS</sequence>
<evidence type="ECO:0000259" key="8">
    <source>
        <dbReference type="Pfam" id="PF01490"/>
    </source>
</evidence>
<feature type="transmembrane region" description="Helical" evidence="7">
    <location>
        <begin position="442"/>
        <end position="462"/>
    </location>
</feature>
<feature type="transmembrane region" description="Helical" evidence="7">
    <location>
        <begin position="180"/>
        <end position="208"/>
    </location>
</feature>
<dbReference type="GO" id="GO:0005774">
    <property type="term" value="C:vacuolar membrane"/>
    <property type="evidence" value="ECO:0007669"/>
    <property type="project" value="TreeGrafter"/>
</dbReference>
<evidence type="ECO:0000256" key="6">
    <source>
        <dbReference type="SAM" id="MobiDB-lite"/>
    </source>
</evidence>
<dbReference type="PANTHER" id="PTHR22950">
    <property type="entry name" value="AMINO ACID TRANSPORTER"/>
    <property type="match status" value="1"/>
</dbReference>
<dbReference type="Proteomes" id="UP000703661">
    <property type="component" value="Unassembled WGS sequence"/>
</dbReference>
<evidence type="ECO:0000256" key="5">
    <source>
        <dbReference type="ARBA" id="ARBA00023136"/>
    </source>
</evidence>
<feature type="transmembrane region" description="Helical" evidence="7">
    <location>
        <begin position="416"/>
        <end position="436"/>
    </location>
</feature>
<dbReference type="AlphaFoldDB" id="A0A9P6SWZ7"/>
<evidence type="ECO:0000256" key="7">
    <source>
        <dbReference type="SAM" id="Phobius"/>
    </source>
</evidence>
<dbReference type="GO" id="GO:0015179">
    <property type="term" value="F:L-amino acid transmembrane transporter activity"/>
    <property type="evidence" value="ECO:0007669"/>
    <property type="project" value="TreeGrafter"/>
</dbReference>
<name>A0A9P6SWZ7_9FUNG</name>
<dbReference type="EMBL" id="JAAAID010001746">
    <property type="protein sequence ID" value="KAG0008916.1"/>
    <property type="molecule type" value="Genomic_DNA"/>
</dbReference>
<dbReference type="InterPro" id="IPR013057">
    <property type="entry name" value="AA_transpt_TM"/>
</dbReference>
<reference evidence="9" key="1">
    <citation type="journal article" date="2020" name="Fungal Divers.">
        <title>Resolving the Mortierellaceae phylogeny through synthesis of multi-gene phylogenetics and phylogenomics.</title>
        <authorList>
            <person name="Vandepol N."/>
            <person name="Liber J."/>
            <person name="Desiro A."/>
            <person name="Na H."/>
            <person name="Kennedy M."/>
            <person name="Barry K."/>
            <person name="Grigoriev I.V."/>
            <person name="Miller A.N."/>
            <person name="O'Donnell K."/>
            <person name="Stajich J.E."/>
            <person name="Bonito G."/>
        </authorList>
    </citation>
    <scope>NUCLEOTIDE SEQUENCE</scope>
    <source>
        <strain evidence="9">NRRL 2769</strain>
    </source>
</reference>
<evidence type="ECO:0000313" key="9">
    <source>
        <dbReference type="EMBL" id="KAG0008916.1"/>
    </source>
</evidence>